<keyword evidence="1" id="KW-0732">Signal</keyword>
<evidence type="ECO:0000313" key="3">
    <source>
        <dbReference type="Proteomes" id="UP000001955"/>
    </source>
</evidence>
<dbReference type="RefSeq" id="WP_014715784.1">
    <property type="nucleotide sequence ID" value="NC_017910.1"/>
</dbReference>
<sequence length="106" mass="11275">MKASLIPAVMVITAALAGCSVQNDKTDFHGLGLTYQSQVKQLADGNWYTEAEAAPAAGRVSGAVGTVNKTAVDFCRTKNKTMQEVKTDTDSHLLVNGVARLTFRCV</sequence>
<evidence type="ECO:0008006" key="4">
    <source>
        <dbReference type="Google" id="ProtNLM"/>
    </source>
</evidence>
<gene>
    <name evidence="2" type="ordered locus">EBL_c05190</name>
</gene>
<feature type="chain" id="PRO_5003655239" description="Lipoprotein" evidence="1">
    <location>
        <begin position="18"/>
        <end position="106"/>
    </location>
</feature>
<dbReference type="OrthoDB" id="6630798at2"/>
<keyword evidence="3" id="KW-1185">Reference proteome</keyword>
<evidence type="ECO:0000313" key="2">
    <source>
        <dbReference type="EMBL" id="AFJ45645.1"/>
    </source>
</evidence>
<dbReference type="PROSITE" id="PS51257">
    <property type="entry name" value="PROKAR_LIPOPROTEIN"/>
    <property type="match status" value="1"/>
</dbReference>
<reference evidence="2 3" key="1">
    <citation type="journal article" date="2012" name="J. Bacteriol.">
        <title>Complete genome sequence of the B12-producing Shimwellia blattae strain DSM 4481, isolated from a cockroach.</title>
        <authorList>
            <person name="Brzuszkiewicz E."/>
            <person name="Waschkowitz T."/>
            <person name="Wiezer A."/>
            <person name="Daniel R."/>
        </authorList>
    </citation>
    <scope>NUCLEOTIDE SEQUENCE [LARGE SCALE GENOMIC DNA]</scope>
    <source>
        <strain evidence="3">ATCC 29907 / DSM 4481 / JCM 1650 / NBRC 105725 / CDC 9005-74</strain>
    </source>
</reference>
<name>I2B541_SHIBC</name>
<accession>I2B541</accession>
<dbReference type="eggNOG" id="ENOG50331H8">
    <property type="taxonomic scope" value="Bacteria"/>
</dbReference>
<dbReference type="EMBL" id="CP001560">
    <property type="protein sequence ID" value="AFJ45645.1"/>
    <property type="molecule type" value="Genomic_DNA"/>
</dbReference>
<feature type="signal peptide" evidence="1">
    <location>
        <begin position="1"/>
        <end position="17"/>
    </location>
</feature>
<dbReference type="AlphaFoldDB" id="I2B541"/>
<dbReference type="Proteomes" id="UP000001955">
    <property type="component" value="Chromosome"/>
</dbReference>
<evidence type="ECO:0000256" key="1">
    <source>
        <dbReference type="SAM" id="SignalP"/>
    </source>
</evidence>
<protein>
    <recommendedName>
        <fullName evidence="4">Lipoprotein</fullName>
    </recommendedName>
</protein>
<organism evidence="2 3">
    <name type="scientific">Shimwellia blattae (strain ATCC 29907 / DSM 4481 / JCM 1650 / NBRC 105725 / CDC 9005-74)</name>
    <name type="common">Escherichia blattae</name>
    <dbReference type="NCBI Taxonomy" id="630626"/>
    <lineage>
        <taxon>Bacteria</taxon>
        <taxon>Pseudomonadati</taxon>
        <taxon>Pseudomonadota</taxon>
        <taxon>Gammaproteobacteria</taxon>
        <taxon>Enterobacterales</taxon>
        <taxon>Enterobacteriaceae</taxon>
        <taxon>Shimwellia</taxon>
    </lineage>
</organism>
<proteinExistence type="predicted"/>
<dbReference type="HOGENOM" id="CLU_152461_0_0_6"/>
<dbReference type="PATRIC" id="fig|630626.3.peg.512"/>
<dbReference type="KEGG" id="ebt:EBL_c05190"/>